<feature type="region of interest" description="Disordered" evidence="1">
    <location>
        <begin position="1"/>
        <end position="48"/>
    </location>
</feature>
<dbReference type="Proteomes" id="UP000198727">
    <property type="component" value="Unassembled WGS sequence"/>
</dbReference>
<feature type="region of interest" description="Disordered" evidence="1">
    <location>
        <begin position="448"/>
        <end position="528"/>
    </location>
</feature>
<dbReference type="STRING" id="587909.SAMN05421810_101966"/>
<feature type="compositionally biased region" description="Low complexity" evidence="1">
    <location>
        <begin position="460"/>
        <end position="469"/>
    </location>
</feature>
<dbReference type="GO" id="GO:0016787">
    <property type="term" value="F:hydrolase activity"/>
    <property type="evidence" value="ECO:0007669"/>
    <property type="project" value="UniProtKB-KW"/>
</dbReference>
<dbReference type="SUPFAM" id="SSF55486">
    <property type="entry name" value="Metalloproteases ('zincins'), catalytic domain"/>
    <property type="match status" value="1"/>
</dbReference>
<gene>
    <name evidence="2" type="ORF">SAMN05421810_101966</name>
</gene>
<evidence type="ECO:0000256" key="1">
    <source>
        <dbReference type="SAM" id="MobiDB-lite"/>
    </source>
</evidence>
<proteinExistence type="predicted"/>
<evidence type="ECO:0000313" key="3">
    <source>
        <dbReference type="Proteomes" id="UP000198727"/>
    </source>
</evidence>
<dbReference type="InterPro" id="IPR018766">
    <property type="entry name" value="Zinicin_2"/>
</dbReference>
<feature type="compositionally biased region" description="Basic and acidic residues" evidence="1">
    <location>
        <begin position="470"/>
        <end position="501"/>
    </location>
</feature>
<keyword evidence="3" id="KW-1185">Reference proteome</keyword>
<organism evidence="2 3">
    <name type="scientific">Amycolatopsis arida</name>
    <dbReference type="NCBI Taxonomy" id="587909"/>
    <lineage>
        <taxon>Bacteria</taxon>
        <taxon>Bacillati</taxon>
        <taxon>Actinomycetota</taxon>
        <taxon>Actinomycetes</taxon>
        <taxon>Pseudonocardiales</taxon>
        <taxon>Pseudonocardiaceae</taxon>
        <taxon>Amycolatopsis</taxon>
    </lineage>
</organism>
<dbReference type="PANTHER" id="PTHR39420">
    <property type="match status" value="1"/>
</dbReference>
<dbReference type="Gene3D" id="1.20.150.30">
    <property type="entry name" value="Zincin-like metallopeptidase, N-terminal domain"/>
    <property type="match status" value="1"/>
</dbReference>
<dbReference type="Pfam" id="PF10103">
    <property type="entry name" value="Zincin_2"/>
    <property type="match status" value="1"/>
</dbReference>
<evidence type="ECO:0000313" key="2">
    <source>
        <dbReference type="EMBL" id="SFP10693.1"/>
    </source>
</evidence>
<accession>A0A1I5MMC6</accession>
<feature type="compositionally biased region" description="Basic and acidic residues" evidence="1">
    <location>
        <begin position="508"/>
        <end position="528"/>
    </location>
</feature>
<sequence length="528" mass="56291">MPGPVRPGRAAYGGDMSNPPFGFGLPDPDNRGDDDSSESGGRQQQPGADAFNQLGQMLTQLGQMLSQAGSSTGPVNYDLAKQIAVQRLAATGQAKAGFTTSDSSTESAVRDAAHLAELWLDAATILPAGATSTVAWTSRDWVERTLPTWQRLCDPVAKQVAGAWVQALPEEAKQAAGPLLSMVGQMGGMAFGSQLGNALAELASEVLTSTEVGLPLGPDATSALLPANIEKFTEGLERPSSEVLVFLAAREAAHQRLFAHVPWLRQRLLATVEEFASGISVDTSALEQLAGRVDPSNPASIEEALSSGLLEPHTTPEQQAALNRLETLLALVEGWVDVVVAEAVGDRLPGADALRETLRRRRATGGPAEQTFATLVGLELRPRRMRAAAALWKLVGDRHGMQRRDGLWSHPDLMPNAEDLDEPLEFAERLGESGDAVGQLDPLTELERTERAEQQAATDSAGEASSGEASRNESRDDQASGDQDRGHRGPDEQDGRPKAEDNDSAEPGDPRADHSDHSDRNDRPSDDR</sequence>
<keyword evidence="2" id="KW-0378">Hydrolase</keyword>
<dbReference type="AlphaFoldDB" id="A0A1I5MMC6"/>
<dbReference type="EMBL" id="FOWW01000001">
    <property type="protein sequence ID" value="SFP10693.1"/>
    <property type="molecule type" value="Genomic_DNA"/>
</dbReference>
<reference evidence="3" key="1">
    <citation type="submission" date="2016-10" db="EMBL/GenBank/DDBJ databases">
        <authorList>
            <person name="Varghese N."/>
            <person name="Submissions S."/>
        </authorList>
    </citation>
    <scope>NUCLEOTIDE SEQUENCE [LARGE SCALE GENOMIC DNA]</scope>
    <source>
        <strain evidence="3">CGMCC 4.5579</strain>
    </source>
</reference>
<dbReference type="InterPro" id="IPR042271">
    <property type="entry name" value="Zinicin_2_N"/>
</dbReference>
<name>A0A1I5MMC6_9PSEU</name>
<protein>
    <submittedName>
        <fullName evidence="2">Putative hydrolase</fullName>
    </submittedName>
</protein>
<dbReference type="NCBIfam" id="TIGR03624">
    <property type="entry name" value="putative hydrolase"/>
    <property type="match status" value="1"/>
</dbReference>
<dbReference type="PANTHER" id="PTHR39420:SF2">
    <property type="entry name" value="HYDROLASE"/>
    <property type="match status" value="1"/>
</dbReference>